<keyword evidence="4" id="KW-1185">Reference proteome</keyword>
<evidence type="ECO:0000313" key="4">
    <source>
        <dbReference type="Proteomes" id="UP000199306"/>
    </source>
</evidence>
<dbReference type="Pfam" id="PF01345">
    <property type="entry name" value="DUF11"/>
    <property type="match status" value="5"/>
</dbReference>
<feature type="domain" description="DUF11" evidence="2">
    <location>
        <begin position="951"/>
        <end position="1064"/>
    </location>
</feature>
<sequence length="1917" mass="198658">CGSTVTWSPGNLTGSSVSVSPTTTTTYTATCAASGCSAQSSSAITVIVLPNATKPTIATNVQGPVCAGTEVTLTAGNCNGTLLWNTGETASSIKVKPTAITSYTVKCSVNGCESSVVSDVTTITIGNPVTPSVTASSTLICTGGQVTLTASGCTNGTILWSNGKTGSTITETLGSTGTFSAVCKIADCSSPESAKVTVNVNIPGIPIISCFASTICKGESLTLTASGCAGVVKWSNNQEGTTITVSPTETTDYYATCKIGTCESAHSSVATVNVGLPAAPQVKCSNTLICAGTEVTLSATGCSGTTKWNTGDIGATILVAPNVTTTYYAVCKTENCESPISNKVTVTVGDGLKTPVTTDLVNVCPFKTVDLASAVTSLISTTGGVFEFHTGISPTSPLVSNPNAVAVTGTYYVFEKSNGSCYSSPAAIHVYINSNCTTVSCITNPATVNAGPDLTTCAEKLIKLNATFGGAATSIKWTSTGTGTFDNPLSPTATYRSSLADVIGGTVKLIATTNDPDGAGSCKAASDTLVFTMTGIKFKPLVDVTGQLNLCGTDSVVLTAKEGYQYKWYKVGDASFAASTRSIVVRGTSGGSYYYKLVDPNKCCSIESDTIKVKAVLEGVTIPQFTVKNGTVKVPGTIDLTTLILGQIDKSTIVFKTSASATSPTIANPKAVGVGTYYAFVKVSGCLVGAQKIEVLSESIKDADVVVTITTNKSTYAVNDTVTTTINVKNLGLGVAKGINVQTTIPGTVVYLSSTGGLVKNGNVLSVSIDSLLKDKDSTYTYKSIVNGTGLTNFGASVTTTSPDPNTLNNTTKAPATFNSTGGSSAIADLQVTILTNKVSYALADTVTTTITVKNNGPATAKNVKVISQIPGSWTYVSSTGGLVKTGNSLTGALDSLKKDSVKVYVYKAVINNTGQTQAAATVSSDNVDNNLANNTSQSQVINSGNTGSADVAITITSNKDSASVDSEVIYTISIVNNGPSTAKNVKVTNLLSADLEFVATTSTPALSKTGDTLSIKLDSLVNGATGTYSYKAKLKKIGTITNAVTVAATNDFTLPNNAASINVQGLQAVESDSADIALEYTVDKTVAGKDDELTFVITVKNKGPKTATGIVVNSLLPKYLDFIAEGSAPAKLGDTLRLSIGSLANGNTNQYTYKAKVNKDTIIVSTVTVAKSSPADPVLSNNTASVTIAPASDTTFADLAVAIVPSKLTVVKDSSLTYTVTLTNNGAGNAKDVVLTNLLPSGLVFVSSTDFTKTGDTLKATIPVVNKGDVKALTFIAKATQLGAVTDSVAITKSSKTDIVLSNNKAAATITVIDKDTASACKLGLAMSVDTSAKQSDGSYFVTYKLIAKNFCTDTLKNVSLTDSLSNAFPSPAVFAISVAPTNLNPATHLVLNPGFNGTSDVALINPTTSFMLPGAVDSLAFVVKLTPNNNGNKKTFLNQSEIKGKDKANNVLTAKSSNGTDVNAVSGKTPLTFGLPNTRFGLAKDVDTLLTKQDSVNKNLWTVTYHVYVQNLGNNDISNIQVRDSLDRVFTDKGVVIKGKPEVSVINGTVFVNPNYTGQGALTNLLADSSKLKKGESADIKVVVKVDVSHTTVSDNVYNNVAVGTAKGTDGVTYNDVSTKGKLSDPDGDGDPSNNFEATPVTLPGLNVIVPSVVGLAKSAHVDSLANGTFNVTYTLTAINYGDAKVKNVQIGDTLKNVFNGIDAKYTLLGHPTILKGTAKADSNFNGSTKLGLIRADTNAVMNAKDTLVVRFVVNVYNITKELFENQAIISGVNTSDETNFSDLSTNGDNPDPNGDGKPTEDEKTPIMLKVSEELFIPEGFSPNGDGVNDVFLIGGFNKDIHVVEVIIYNRWGNVVYAVPEYDNANPWKGEANQGITLSKSGLPDGTYYYSITKKDKATGAIIGKTHVRYMTILR</sequence>
<organism evidence="3 4">
    <name type="scientific">Pseudarcicella hirudinis</name>
    <dbReference type="NCBI Taxonomy" id="1079859"/>
    <lineage>
        <taxon>Bacteria</taxon>
        <taxon>Pseudomonadati</taxon>
        <taxon>Bacteroidota</taxon>
        <taxon>Cytophagia</taxon>
        <taxon>Cytophagales</taxon>
        <taxon>Flectobacillaceae</taxon>
        <taxon>Pseudarcicella</taxon>
    </lineage>
</organism>
<evidence type="ECO:0000259" key="2">
    <source>
        <dbReference type="Pfam" id="PF01345"/>
    </source>
</evidence>
<reference evidence="3 4" key="1">
    <citation type="submission" date="2016-10" db="EMBL/GenBank/DDBJ databases">
        <authorList>
            <person name="de Groot N.N."/>
        </authorList>
    </citation>
    <scope>NUCLEOTIDE SEQUENCE [LARGE SCALE GENOMIC DNA]</scope>
    <source>
        <strain evidence="4">E92,LMG 26720,CCM 7988</strain>
    </source>
</reference>
<dbReference type="STRING" id="1079859.SAMN04515674_1191"/>
<dbReference type="NCBIfam" id="TIGR04131">
    <property type="entry name" value="Bac_Flav_CTERM"/>
    <property type="match status" value="1"/>
</dbReference>
<evidence type="ECO:0000313" key="3">
    <source>
        <dbReference type="EMBL" id="SFQ43843.1"/>
    </source>
</evidence>
<dbReference type="PANTHER" id="PTHR34819">
    <property type="entry name" value="LARGE CYSTEINE-RICH PERIPLASMIC PROTEIN OMCB"/>
    <property type="match status" value="1"/>
</dbReference>
<dbReference type="OrthoDB" id="1488158at2"/>
<feature type="domain" description="DUF11" evidence="2">
    <location>
        <begin position="704"/>
        <end position="814"/>
    </location>
</feature>
<feature type="compositionally biased region" description="Polar residues" evidence="1">
    <location>
        <begin position="1782"/>
        <end position="1791"/>
    </location>
</feature>
<protein>
    <submittedName>
        <fullName evidence="3">Conserved repeat domain-containing protein/gliding motility-associated C-terminal domain-containing protein</fullName>
    </submittedName>
</protein>
<evidence type="ECO:0000256" key="1">
    <source>
        <dbReference type="SAM" id="MobiDB-lite"/>
    </source>
</evidence>
<feature type="domain" description="DUF11" evidence="2">
    <location>
        <begin position="1199"/>
        <end position="1311"/>
    </location>
</feature>
<feature type="non-terminal residue" evidence="3">
    <location>
        <position position="1"/>
    </location>
</feature>
<dbReference type="InterPro" id="IPR001434">
    <property type="entry name" value="OmcB-like_DUF11"/>
</dbReference>
<dbReference type="InterPro" id="IPR026341">
    <property type="entry name" value="T9SS_type_B"/>
</dbReference>
<dbReference type="InterPro" id="IPR047589">
    <property type="entry name" value="DUF11_rpt"/>
</dbReference>
<name>A0A1I5YI02_9BACT</name>
<dbReference type="InterPro" id="IPR051172">
    <property type="entry name" value="Chlamydia_OmcB"/>
</dbReference>
<dbReference type="EMBL" id="FOXH01000019">
    <property type="protein sequence ID" value="SFQ43843.1"/>
    <property type="molecule type" value="Genomic_DNA"/>
</dbReference>
<dbReference type="NCBIfam" id="TIGR01451">
    <property type="entry name" value="B_ant_repeat"/>
    <property type="match status" value="4"/>
</dbReference>
<feature type="domain" description="DUF11" evidence="2">
    <location>
        <begin position="1076"/>
        <end position="1189"/>
    </location>
</feature>
<feature type="region of interest" description="Disordered" evidence="1">
    <location>
        <begin position="1782"/>
        <end position="1805"/>
    </location>
</feature>
<dbReference type="Pfam" id="PF13585">
    <property type="entry name" value="CHU_C"/>
    <property type="match status" value="1"/>
</dbReference>
<dbReference type="PANTHER" id="PTHR34819:SF3">
    <property type="entry name" value="CELL SURFACE PROTEIN"/>
    <property type="match status" value="1"/>
</dbReference>
<dbReference type="RefSeq" id="WP_143095303.1">
    <property type="nucleotide sequence ID" value="NZ_FOXH01000019.1"/>
</dbReference>
<dbReference type="Proteomes" id="UP000199306">
    <property type="component" value="Unassembled WGS sequence"/>
</dbReference>
<gene>
    <name evidence="3" type="ORF">SAMN04515674_1191</name>
</gene>
<feature type="domain" description="DUF11" evidence="2">
    <location>
        <begin position="829"/>
        <end position="941"/>
    </location>
</feature>
<accession>A0A1I5YI02</accession>
<proteinExistence type="predicted"/>